<evidence type="ECO:0000256" key="1">
    <source>
        <dbReference type="ARBA" id="ARBA00001585"/>
    </source>
</evidence>
<dbReference type="PIRSF" id="PIRSF006431">
    <property type="entry name" value="Pept_S33"/>
    <property type="match status" value="1"/>
</dbReference>
<evidence type="ECO:0000256" key="8">
    <source>
        <dbReference type="PIRNR" id="PIRNR006431"/>
    </source>
</evidence>
<evidence type="ECO:0000256" key="5">
    <source>
        <dbReference type="ARBA" id="ARBA00022490"/>
    </source>
</evidence>
<keyword evidence="5 8" id="KW-0963">Cytoplasm</keyword>
<comment type="similarity">
    <text evidence="3 8">Belongs to the peptidase S33 family.</text>
</comment>
<dbReference type="InterPro" id="IPR005944">
    <property type="entry name" value="Pro_iminopeptidase"/>
</dbReference>
<evidence type="ECO:0000313" key="11">
    <source>
        <dbReference type="Proteomes" id="UP001501138"/>
    </source>
</evidence>
<accession>A0ABN2JDJ3</accession>
<comment type="catalytic activity">
    <reaction evidence="1 8">
        <text>Release of N-terminal proline from a peptide.</text>
        <dbReference type="EC" id="3.4.11.5"/>
    </reaction>
</comment>
<keyword evidence="7 8" id="KW-0378">Hydrolase</keyword>
<evidence type="ECO:0000259" key="9">
    <source>
        <dbReference type="Pfam" id="PF00561"/>
    </source>
</evidence>
<dbReference type="EC" id="3.4.11.5" evidence="8"/>
<dbReference type="PANTHER" id="PTHR43722">
    <property type="entry name" value="PROLINE IMINOPEPTIDASE"/>
    <property type="match status" value="1"/>
</dbReference>
<reference evidence="10 11" key="1">
    <citation type="journal article" date="2019" name="Int. J. Syst. Evol. Microbiol.">
        <title>The Global Catalogue of Microorganisms (GCM) 10K type strain sequencing project: providing services to taxonomists for standard genome sequencing and annotation.</title>
        <authorList>
            <consortium name="The Broad Institute Genomics Platform"/>
            <consortium name="The Broad Institute Genome Sequencing Center for Infectious Disease"/>
            <person name="Wu L."/>
            <person name="Ma J."/>
        </authorList>
    </citation>
    <scope>NUCLEOTIDE SEQUENCE [LARGE SCALE GENOMIC DNA]</scope>
    <source>
        <strain evidence="10 11">JCM 15589</strain>
    </source>
</reference>
<proteinExistence type="inferred from homology"/>
<evidence type="ECO:0000256" key="3">
    <source>
        <dbReference type="ARBA" id="ARBA00010088"/>
    </source>
</evidence>
<keyword evidence="11" id="KW-1185">Reference proteome</keyword>
<evidence type="ECO:0000256" key="2">
    <source>
        <dbReference type="ARBA" id="ARBA00004496"/>
    </source>
</evidence>
<sequence>MPTQIPLRTGHLRVGGGDELYYEVAGNPEGAAVLWLHGGPGGGAGAGHRRRIDPTRQLSVTFDQRGCGRSRPLVTERLDRLDENTTPAQIDDIEALRRHLGIDRWMVTGASWGTTLALAYAQAHPERVTGLGLFAVTTTSTAEVEWITESIGRVFPEEWEAFAGAVERAPGERVVDAYARALRDADVEVRRRAAAAWGRWEDTHVSLGPGWQPDPRWHTPPTRDVLATLVTHYWSHSGFGGDDILGRMERLDGIPGVLVHGRRDISGPAVTAWELHRAWPGSELTILDEGHGGPGSVAALKRAIAEIAS</sequence>
<organism evidence="10 11">
    <name type="scientific">Isoptericola hypogeus</name>
    <dbReference type="NCBI Taxonomy" id="300179"/>
    <lineage>
        <taxon>Bacteria</taxon>
        <taxon>Bacillati</taxon>
        <taxon>Actinomycetota</taxon>
        <taxon>Actinomycetes</taxon>
        <taxon>Micrococcales</taxon>
        <taxon>Promicromonosporaceae</taxon>
        <taxon>Isoptericola</taxon>
    </lineage>
</organism>
<dbReference type="InterPro" id="IPR029058">
    <property type="entry name" value="AB_hydrolase_fold"/>
</dbReference>
<evidence type="ECO:0000256" key="7">
    <source>
        <dbReference type="ARBA" id="ARBA00022801"/>
    </source>
</evidence>
<comment type="subcellular location">
    <subcellularLocation>
        <location evidence="2 8">Cytoplasm</location>
    </subcellularLocation>
</comment>
<dbReference type="RefSeq" id="WP_344247963.1">
    <property type="nucleotide sequence ID" value="NZ_BAAAPM010000003.1"/>
</dbReference>
<evidence type="ECO:0000256" key="4">
    <source>
        <dbReference type="ARBA" id="ARBA00022438"/>
    </source>
</evidence>
<name>A0ABN2JDJ3_9MICO</name>
<dbReference type="PANTHER" id="PTHR43722:SF1">
    <property type="entry name" value="PROLINE IMINOPEPTIDASE"/>
    <property type="match status" value="1"/>
</dbReference>
<dbReference type="EMBL" id="BAAAPM010000003">
    <property type="protein sequence ID" value="GAA1723426.1"/>
    <property type="molecule type" value="Genomic_DNA"/>
</dbReference>
<feature type="domain" description="AB hydrolase-1" evidence="9">
    <location>
        <begin position="32"/>
        <end position="291"/>
    </location>
</feature>
<dbReference type="Gene3D" id="3.40.50.1820">
    <property type="entry name" value="alpha/beta hydrolase"/>
    <property type="match status" value="1"/>
</dbReference>
<keyword evidence="4 8" id="KW-0031">Aminopeptidase</keyword>
<dbReference type="Proteomes" id="UP001501138">
    <property type="component" value="Unassembled WGS sequence"/>
</dbReference>
<dbReference type="PRINTS" id="PR00793">
    <property type="entry name" value="PROAMNOPTASE"/>
</dbReference>
<dbReference type="InterPro" id="IPR002410">
    <property type="entry name" value="Peptidase_S33"/>
</dbReference>
<gene>
    <name evidence="10" type="primary">pip</name>
    <name evidence="10" type="ORF">GCM10009809_19120</name>
</gene>
<dbReference type="Pfam" id="PF00561">
    <property type="entry name" value="Abhydrolase_1"/>
    <property type="match status" value="1"/>
</dbReference>
<keyword evidence="6 8" id="KW-0645">Protease</keyword>
<evidence type="ECO:0000256" key="6">
    <source>
        <dbReference type="ARBA" id="ARBA00022670"/>
    </source>
</evidence>
<protein>
    <recommendedName>
        <fullName evidence="8">Proline iminopeptidase</fullName>
        <shortName evidence="8">PIP</shortName>
        <ecNumber evidence="8">3.4.11.5</ecNumber>
    </recommendedName>
    <alternativeName>
        <fullName evidence="8">Prolyl aminopeptidase</fullName>
    </alternativeName>
</protein>
<evidence type="ECO:0000313" key="10">
    <source>
        <dbReference type="EMBL" id="GAA1723426.1"/>
    </source>
</evidence>
<dbReference type="SUPFAM" id="SSF53474">
    <property type="entry name" value="alpha/beta-Hydrolases"/>
    <property type="match status" value="1"/>
</dbReference>
<dbReference type="InterPro" id="IPR000073">
    <property type="entry name" value="AB_hydrolase_1"/>
</dbReference>
<comment type="caution">
    <text evidence="10">The sequence shown here is derived from an EMBL/GenBank/DDBJ whole genome shotgun (WGS) entry which is preliminary data.</text>
</comment>
<dbReference type="GO" id="GO:0004177">
    <property type="term" value="F:aminopeptidase activity"/>
    <property type="evidence" value="ECO:0007669"/>
    <property type="project" value="UniProtKB-KW"/>
</dbReference>